<name>A0A368FWI7_ANCCA</name>
<accession>A0A368FWI7</accession>
<organism evidence="2 3">
    <name type="scientific">Ancylostoma caninum</name>
    <name type="common">Dog hookworm</name>
    <dbReference type="NCBI Taxonomy" id="29170"/>
    <lineage>
        <taxon>Eukaryota</taxon>
        <taxon>Metazoa</taxon>
        <taxon>Ecdysozoa</taxon>
        <taxon>Nematoda</taxon>
        <taxon>Chromadorea</taxon>
        <taxon>Rhabditida</taxon>
        <taxon>Rhabditina</taxon>
        <taxon>Rhabditomorpha</taxon>
        <taxon>Strongyloidea</taxon>
        <taxon>Ancylostomatidae</taxon>
        <taxon>Ancylostomatinae</taxon>
        <taxon>Ancylostoma</taxon>
    </lineage>
</organism>
<dbReference type="EMBL" id="JOJR01000696">
    <property type="protein sequence ID" value="RCN35150.1"/>
    <property type="molecule type" value="Genomic_DNA"/>
</dbReference>
<proteinExistence type="predicted"/>
<feature type="region of interest" description="Disordered" evidence="1">
    <location>
        <begin position="10"/>
        <end position="49"/>
    </location>
</feature>
<evidence type="ECO:0000256" key="1">
    <source>
        <dbReference type="SAM" id="MobiDB-lite"/>
    </source>
</evidence>
<gene>
    <name evidence="2" type="ORF">ANCCAN_19003</name>
</gene>
<dbReference type="AlphaFoldDB" id="A0A368FWI7"/>
<feature type="compositionally biased region" description="Polar residues" evidence="1">
    <location>
        <begin position="11"/>
        <end position="40"/>
    </location>
</feature>
<comment type="caution">
    <text evidence="2">The sequence shown here is derived from an EMBL/GenBank/DDBJ whole genome shotgun (WGS) entry which is preliminary data.</text>
</comment>
<evidence type="ECO:0000313" key="3">
    <source>
        <dbReference type="Proteomes" id="UP000252519"/>
    </source>
</evidence>
<sequence length="75" mass="7939">MESVLHLLELISQNPTQPTSDPSFPTSNAPVVSSSMQPAVNGSDPAVARESSSYDSLNHVVQVGHFILSVHVALL</sequence>
<evidence type="ECO:0000313" key="2">
    <source>
        <dbReference type="EMBL" id="RCN35150.1"/>
    </source>
</evidence>
<protein>
    <submittedName>
        <fullName evidence="2">Uncharacterized protein</fullName>
    </submittedName>
</protein>
<reference evidence="2 3" key="1">
    <citation type="submission" date="2014-10" db="EMBL/GenBank/DDBJ databases">
        <title>Draft genome of the hookworm Ancylostoma caninum.</title>
        <authorList>
            <person name="Mitreva M."/>
        </authorList>
    </citation>
    <scope>NUCLEOTIDE SEQUENCE [LARGE SCALE GENOMIC DNA]</scope>
    <source>
        <strain evidence="2 3">Baltimore</strain>
    </source>
</reference>
<keyword evidence="3" id="KW-1185">Reference proteome</keyword>
<dbReference type="Proteomes" id="UP000252519">
    <property type="component" value="Unassembled WGS sequence"/>
</dbReference>